<organism evidence="2 3">
    <name type="scientific">Actinomadura geliboluensis</name>
    <dbReference type="NCBI Taxonomy" id="882440"/>
    <lineage>
        <taxon>Bacteria</taxon>
        <taxon>Bacillati</taxon>
        <taxon>Actinomycetota</taxon>
        <taxon>Actinomycetes</taxon>
        <taxon>Streptosporangiales</taxon>
        <taxon>Thermomonosporaceae</taxon>
        <taxon>Actinomadura</taxon>
    </lineage>
</organism>
<evidence type="ECO:0008006" key="4">
    <source>
        <dbReference type="Google" id="ProtNLM"/>
    </source>
</evidence>
<reference evidence="2 3" key="1">
    <citation type="submission" date="2019-05" db="EMBL/GenBank/DDBJ databases">
        <title>Draft genome sequence of Actinomadura geliboluensis A8036.</title>
        <authorList>
            <person name="Saricaoglu S."/>
            <person name="Isik K."/>
        </authorList>
    </citation>
    <scope>NUCLEOTIDE SEQUENCE [LARGE SCALE GENOMIC DNA]</scope>
    <source>
        <strain evidence="2 3">A8036</strain>
    </source>
</reference>
<proteinExistence type="predicted"/>
<evidence type="ECO:0000313" key="3">
    <source>
        <dbReference type="Proteomes" id="UP000305238"/>
    </source>
</evidence>
<sequence length="173" mass="19110">MSKRVIPLLLGLVATLVLGLAGPASAITYEWDTAERGTDSIPTEMQCVWNDYARVCYHSYGDTFWVRDENSDGQSAVADWRDYSGDTGALRRKGGCRNALGSGKWARCNKNFAEIDTIYFRPCRVNWGAGERTPSECGYWIACKANGTGCWAPSSAEVTAIQEGRNPLKVRTR</sequence>
<name>A0A5S4G676_9ACTN</name>
<feature type="chain" id="PRO_5024402063" description="Secreted protein" evidence="1">
    <location>
        <begin position="27"/>
        <end position="173"/>
    </location>
</feature>
<protein>
    <recommendedName>
        <fullName evidence="4">Secreted protein</fullName>
    </recommendedName>
</protein>
<accession>A0A5S4G676</accession>
<dbReference type="AlphaFoldDB" id="A0A5S4G676"/>
<dbReference type="EMBL" id="VCKZ01000437">
    <property type="protein sequence ID" value="TMR28349.1"/>
    <property type="molecule type" value="Genomic_DNA"/>
</dbReference>
<keyword evidence="1" id="KW-0732">Signal</keyword>
<evidence type="ECO:0000313" key="2">
    <source>
        <dbReference type="EMBL" id="TMR28349.1"/>
    </source>
</evidence>
<feature type="signal peptide" evidence="1">
    <location>
        <begin position="1"/>
        <end position="26"/>
    </location>
</feature>
<gene>
    <name evidence="2" type="ORF">ETD96_37660</name>
</gene>
<dbReference type="OrthoDB" id="4247493at2"/>
<keyword evidence="3" id="KW-1185">Reference proteome</keyword>
<dbReference type="Proteomes" id="UP000305238">
    <property type="component" value="Unassembled WGS sequence"/>
</dbReference>
<dbReference type="RefSeq" id="WP_138641277.1">
    <property type="nucleotide sequence ID" value="NZ_JASWDG010000013.1"/>
</dbReference>
<comment type="caution">
    <text evidence="2">The sequence shown here is derived from an EMBL/GenBank/DDBJ whole genome shotgun (WGS) entry which is preliminary data.</text>
</comment>
<evidence type="ECO:0000256" key="1">
    <source>
        <dbReference type="SAM" id="SignalP"/>
    </source>
</evidence>